<reference evidence="3" key="1">
    <citation type="submission" date="2021-03" db="EMBL/GenBank/DDBJ databases">
        <title>Molecular characterization of Xanthomonas species pathogenic on Araceae and the development of a triplex TaqMan assay for detection of X. phaseoli pv. dieffenbachiae.</title>
        <authorList>
            <person name="Van Der Wolf J."/>
            <person name="Krijger M."/>
            <person name="Mendes O."/>
            <person name="Brankovics B."/>
            <person name="Bonants P."/>
            <person name="Meekes E."/>
        </authorList>
    </citation>
    <scope>NUCLEOTIDE SEQUENCE</scope>
    <source>
        <strain evidence="3">NBC1264</strain>
    </source>
</reference>
<accession>A0A8I1XHU3</accession>
<dbReference type="InterPro" id="IPR025538">
    <property type="entry name" value="DUF4424"/>
</dbReference>
<gene>
    <name evidence="3" type="ORF">J7405_02300</name>
</gene>
<evidence type="ECO:0000259" key="2">
    <source>
        <dbReference type="Pfam" id="PF14415"/>
    </source>
</evidence>
<comment type="caution">
    <text evidence="3">The sequence shown here is derived from an EMBL/GenBank/DDBJ whole genome shotgun (WGS) entry which is preliminary data.</text>
</comment>
<name>A0A8I1XHU3_XANMN</name>
<evidence type="ECO:0000313" key="4">
    <source>
        <dbReference type="Proteomes" id="UP000668572"/>
    </source>
</evidence>
<organism evidence="3 4">
    <name type="scientific">Xanthomonas manihotis</name>
    <dbReference type="NCBI Taxonomy" id="43353"/>
    <lineage>
        <taxon>Bacteria</taxon>
        <taxon>Pseudomonadati</taxon>
        <taxon>Pseudomonadota</taxon>
        <taxon>Gammaproteobacteria</taxon>
        <taxon>Lysobacterales</taxon>
        <taxon>Lysobacteraceae</taxon>
        <taxon>Xanthomonas</taxon>
    </lineage>
</organism>
<feature type="region of interest" description="Disordered" evidence="1">
    <location>
        <begin position="38"/>
        <end position="79"/>
    </location>
</feature>
<evidence type="ECO:0000313" key="3">
    <source>
        <dbReference type="EMBL" id="MBO9758407.1"/>
    </source>
</evidence>
<dbReference type="Gene3D" id="2.60.40.3680">
    <property type="match status" value="1"/>
</dbReference>
<dbReference type="AlphaFoldDB" id="A0A8I1XHU3"/>
<sequence length="239" mass="26901">MVFLILPMYYRMADNKALSDFKLWADGKPAATARKLGMLLDDGSKRTPPRSPPPAGPRTMSPPLPHRPRRRTDANRCPHWVDGDGPARFTLDAYFVWQQEFPAKVRVQIRHRYTQPVHRHSAAQQGVAGVICKDTCIEPTTQASMQRREDKDGLEWTNLCYVRTNGNHWNGPIKQATACVEAGMLAQARLHRRAQRLLPAGIDTVALLPRTRHRCGPCPARRTAPARWESCPPVAWSSG</sequence>
<dbReference type="EMBL" id="JAGHXW010000004">
    <property type="protein sequence ID" value="MBO9758407.1"/>
    <property type="molecule type" value="Genomic_DNA"/>
</dbReference>
<protein>
    <submittedName>
        <fullName evidence="3">DUF4424 family protein</fullName>
    </submittedName>
</protein>
<feature type="compositionally biased region" description="Pro residues" evidence="1">
    <location>
        <begin position="49"/>
        <end position="65"/>
    </location>
</feature>
<dbReference type="Pfam" id="PF14415">
    <property type="entry name" value="DUF4424"/>
    <property type="match status" value="1"/>
</dbReference>
<evidence type="ECO:0000256" key="1">
    <source>
        <dbReference type="SAM" id="MobiDB-lite"/>
    </source>
</evidence>
<dbReference type="Proteomes" id="UP000668572">
    <property type="component" value="Unassembled WGS sequence"/>
</dbReference>
<feature type="domain" description="DUF4424" evidence="2">
    <location>
        <begin position="85"/>
        <end position="181"/>
    </location>
</feature>
<proteinExistence type="predicted"/>